<keyword evidence="7" id="KW-1185">Reference proteome</keyword>
<reference evidence="6 7" key="2">
    <citation type="submission" date="2024-10" db="EMBL/GenBank/DDBJ databases">
        <authorList>
            <person name="Ryan C."/>
        </authorList>
    </citation>
    <scope>NUCLEOTIDE SEQUENCE [LARGE SCALE GENOMIC DNA]</scope>
</reference>
<dbReference type="EC" id="2.4.1.-" evidence="5"/>
<name>A0ABC8VEU9_9POAL</name>
<evidence type="ECO:0000256" key="4">
    <source>
        <dbReference type="RuleBase" id="RU003718"/>
    </source>
</evidence>
<dbReference type="PANTHER" id="PTHR11926:SF986">
    <property type="entry name" value="UDP-GLYCOSYLTRANSFERASE 84A1"/>
    <property type="match status" value="1"/>
</dbReference>
<dbReference type="AlphaFoldDB" id="A0ABC8VEU9"/>
<sequence length="600" mass="63448">MSHVSLQLDRLNPYVIASPKQQSHLAISSRINAQHRDGTVILFYAFYQEASHLIKQLDQRRPPETERPTTRSFMGEEAAVPAAVSSAASAPAHVLLICFPSQGHVNPMLRLAKRIASKGLLVTFSSVSSIGAKLAAAAGVTAGGDGSPVGRGRVRFDFLDDGEPPNPDLDSLMLHLATAGPPAFASLLARQAASGRPVSGVVANPFMPWATDVATDAGIPTAVLWVQSVAVFSLYYHHVHGLAEFPPEHDKAARFRLPGLPEMSAADVPSFLLPSNPFKLLADAIITQFRTLGRASWVLVNSFAELEADAAAALPGVGPPSPPELIPVGPLIEMEDGESGGEEVRGDMLKAEEECVEWLDAQPERSVVYASVGSVVVLSPAEVAEMAHGLASTGRPFLWVVRPETQPHLPDGFLEGEGKNGMVVAWSPQEKVLAHKATACFLTHCGWNSTLETVAAGVPVVAFPQWGDQCTDARFLVEELGMGVRLLRGGGSSAAAEAETETEAQLTREAVRDAVEDAVAGPRAEEMRANAARWSKAAREAVAPRGSSDANVQAFVDEVVRRAAAKAEVLQAQPSPSSAEALVAGDERQAAGRVVVEGAC</sequence>
<dbReference type="GO" id="GO:0016758">
    <property type="term" value="F:hexosyltransferase activity"/>
    <property type="evidence" value="ECO:0007669"/>
    <property type="project" value="UniProtKB-ARBA"/>
</dbReference>
<accession>A0ABC8VEU9</accession>
<evidence type="ECO:0000256" key="3">
    <source>
        <dbReference type="ARBA" id="ARBA00022679"/>
    </source>
</evidence>
<dbReference type="SUPFAM" id="SSF53756">
    <property type="entry name" value="UDP-Glycosyltransferase/glycogen phosphorylase"/>
    <property type="match status" value="1"/>
</dbReference>
<comment type="similarity">
    <text evidence="1 4">Belongs to the UDP-glycosyltransferase family.</text>
</comment>
<dbReference type="Proteomes" id="UP001497457">
    <property type="component" value="Chromosome 1b"/>
</dbReference>
<organism evidence="6 7">
    <name type="scientific">Urochloa decumbens</name>
    <dbReference type="NCBI Taxonomy" id="240449"/>
    <lineage>
        <taxon>Eukaryota</taxon>
        <taxon>Viridiplantae</taxon>
        <taxon>Streptophyta</taxon>
        <taxon>Embryophyta</taxon>
        <taxon>Tracheophyta</taxon>
        <taxon>Spermatophyta</taxon>
        <taxon>Magnoliopsida</taxon>
        <taxon>Liliopsida</taxon>
        <taxon>Poales</taxon>
        <taxon>Poaceae</taxon>
        <taxon>PACMAD clade</taxon>
        <taxon>Panicoideae</taxon>
        <taxon>Panicodae</taxon>
        <taxon>Paniceae</taxon>
        <taxon>Melinidinae</taxon>
        <taxon>Urochloa</taxon>
    </lineage>
</organism>
<evidence type="ECO:0000256" key="2">
    <source>
        <dbReference type="ARBA" id="ARBA00022676"/>
    </source>
</evidence>
<dbReference type="CDD" id="cd03784">
    <property type="entry name" value="GT1_Gtf-like"/>
    <property type="match status" value="1"/>
</dbReference>
<evidence type="ECO:0000256" key="5">
    <source>
        <dbReference type="RuleBase" id="RU362057"/>
    </source>
</evidence>
<gene>
    <name evidence="6" type="ORF">URODEC1_LOCUS2762</name>
</gene>
<dbReference type="Pfam" id="PF00201">
    <property type="entry name" value="UDPGT"/>
    <property type="match status" value="1"/>
</dbReference>
<keyword evidence="3 4" id="KW-0808">Transferase</keyword>
<protein>
    <recommendedName>
        <fullName evidence="5">Glycosyltransferase</fullName>
        <ecNumber evidence="5">2.4.1.-</ecNumber>
    </recommendedName>
</protein>
<dbReference type="InterPro" id="IPR002213">
    <property type="entry name" value="UDP_glucos_trans"/>
</dbReference>
<dbReference type="PANTHER" id="PTHR11926">
    <property type="entry name" value="GLUCOSYL/GLUCURONOSYL TRANSFERASES"/>
    <property type="match status" value="1"/>
</dbReference>
<dbReference type="PROSITE" id="PS00375">
    <property type="entry name" value="UDPGT"/>
    <property type="match status" value="1"/>
</dbReference>
<proteinExistence type="inferred from homology"/>
<dbReference type="Gene3D" id="3.40.50.2000">
    <property type="entry name" value="Glycogen Phosphorylase B"/>
    <property type="match status" value="2"/>
</dbReference>
<evidence type="ECO:0000313" key="6">
    <source>
        <dbReference type="EMBL" id="CAL4889541.1"/>
    </source>
</evidence>
<dbReference type="FunFam" id="3.40.50.2000:FF:000078">
    <property type="entry name" value="Glycosyltransferase"/>
    <property type="match status" value="1"/>
</dbReference>
<reference evidence="7" key="1">
    <citation type="submission" date="2024-06" db="EMBL/GenBank/DDBJ databases">
        <authorList>
            <person name="Ryan C."/>
        </authorList>
    </citation>
    <scope>NUCLEOTIDE SEQUENCE [LARGE SCALE GENOMIC DNA]</scope>
</reference>
<dbReference type="EMBL" id="OZ075111">
    <property type="protein sequence ID" value="CAL4889541.1"/>
    <property type="molecule type" value="Genomic_DNA"/>
</dbReference>
<evidence type="ECO:0000256" key="1">
    <source>
        <dbReference type="ARBA" id="ARBA00009995"/>
    </source>
</evidence>
<dbReference type="InterPro" id="IPR035595">
    <property type="entry name" value="UDP_glycos_trans_CS"/>
</dbReference>
<keyword evidence="2 4" id="KW-0328">Glycosyltransferase</keyword>
<evidence type="ECO:0000313" key="7">
    <source>
        <dbReference type="Proteomes" id="UP001497457"/>
    </source>
</evidence>